<dbReference type="InterPro" id="IPR014748">
    <property type="entry name" value="Enoyl-CoA_hydra_C"/>
</dbReference>
<dbReference type="Pfam" id="PF00378">
    <property type="entry name" value="ECH_1"/>
    <property type="match status" value="1"/>
</dbReference>
<dbReference type="PROSITE" id="PS00166">
    <property type="entry name" value="ENOYL_COA_HYDRATASE"/>
    <property type="match status" value="1"/>
</dbReference>
<dbReference type="InterPro" id="IPR029045">
    <property type="entry name" value="ClpP/crotonase-like_dom_sf"/>
</dbReference>
<dbReference type="Gene3D" id="1.10.12.10">
    <property type="entry name" value="Lyase 2-enoyl-coa Hydratase, Chain A, domain 2"/>
    <property type="match status" value="1"/>
</dbReference>
<reference evidence="3 4" key="1">
    <citation type="submission" date="2020-10" db="EMBL/GenBank/DDBJ databases">
        <title>Aquamicrobium zhengzhouensis sp. nov., a exopolysaccharide producing bacterium isolated from farmland soil.</title>
        <authorList>
            <person name="Wang X."/>
        </authorList>
    </citation>
    <scope>NUCLEOTIDE SEQUENCE [LARGE SCALE GENOMIC DNA]</scope>
    <source>
        <strain evidence="4">cd-1</strain>
    </source>
</reference>
<protein>
    <submittedName>
        <fullName evidence="3">Enoyl-CoA hydratase/isomerase family protein</fullName>
    </submittedName>
</protein>
<dbReference type="PANTHER" id="PTHR42964:SF1">
    <property type="entry name" value="POLYKETIDE BIOSYNTHESIS ENOYL-COA HYDRATASE PKSH-RELATED"/>
    <property type="match status" value="1"/>
</dbReference>
<dbReference type="InterPro" id="IPR018376">
    <property type="entry name" value="Enoyl-CoA_hyd/isom_CS"/>
</dbReference>
<dbReference type="CDD" id="cd06558">
    <property type="entry name" value="crotonase-like"/>
    <property type="match status" value="1"/>
</dbReference>
<sequence>MTQEAPVLVEIRGTTLWITINRPERRNAINESVIEGIKAGMLQASADPQIRAVVLTGVGEKAFCAGGDLQQGTSVFGDLIDEPTTDFGRLARVVRQMGIPIIGRINGACVAGGTALMSLCDLVVAADHARFGLPETKVGVIPVQVQVYFRNLIHPRHALELILTGDLIDAQRAREIGLVNYVVPNDELDARVDALLEKVKGASPVATKRMKQAINAMETMNFHEAIAFAESQIMLTAQTSDAKEGLASFVEKRKPRWAE</sequence>
<keyword evidence="4" id="KW-1185">Reference proteome</keyword>
<accession>A0ABS0SGQ1</accession>
<evidence type="ECO:0000313" key="3">
    <source>
        <dbReference type="EMBL" id="MBI1622411.1"/>
    </source>
</evidence>
<proteinExistence type="inferred from homology"/>
<name>A0ABS0SGQ1_9HYPH</name>
<dbReference type="RefSeq" id="WP_198477952.1">
    <property type="nucleotide sequence ID" value="NZ_JADGMQ010000016.1"/>
</dbReference>
<organism evidence="3 4">
    <name type="scientific">Aquamicrobium zhengzhouense</name>
    <dbReference type="NCBI Taxonomy" id="2781738"/>
    <lineage>
        <taxon>Bacteria</taxon>
        <taxon>Pseudomonadati</taxon>
        <taxon>Pseudomonadota</taxon>
        <taxon>Alphaproteobacteria</taxon>
        <taxon>Hyphomicrobiales</taxon>
        <taxon>Phyllobacteriaceae</taxon>
        <taxon>Aquamicrobium</taxon>
    </lineage>
</organism>
<dbReference type="PANTHER" id="PTHR42964">
    <property type="entry name" value="ENOYL-COA HYDRATASE"/>
    <property type="match status" value="1"/>
</dbReference>
<dbReference type="Gene3D" id="3.90.226.10">
    <property type="entry name" value="2-enoyl-CoA Hydratase, Chain A, domain 1"/>
    <property type="match status" value="1"/>
</dbReference>
<evidence type="ECO:0000256" key="2">
    <source>
        <dbReference type="RuleBase" id="RU003707"/>
    </source>
</evidence>
<dbReference type="EMBL" id="JADGMQ010000016">
    <property type="protein sequence ID" value="MBI1622411.1"/>
    <property type="molecule type" value="Genomic_DNA"/>
</dbReference>
<comment type="caution">
    <text evidence="3">The sequence shown here is derived from an EMBL/GenBank/DDBJ whole genome shotgun (WGS) entry which is preliminary data.</text>
</comment>
<gene>
    <name evidence="3" type="ORF">IOD40_17255</name>
</gene>
<dbReference type="InterPro" id="IPR051683">
    <property type="entry name" value="Enoyl-CoA_Hydratase/Isomerase"/>
</dbReference>
<dbReference type="SUPFAM" id="SSF52096">
    <property type="entry name" value="ClpP/crotonase"/>
    <property type="match status" value="1"/>
</dbReference>
<comment type="similarity">
    <text evidence="1 2">Belongs to the enoyl-CoA hydratase/isomerase family.</text>
</comment>
<evidence type="ECO:0000256" key="1">
    <source>
        <dbReference type="ARBA" id="ARBA00005254"/>
    </source>
</evidence>
<dbReference type="Proteomes" id="UP000601789">
    <property type="component" value="Unassembled WGS sequence"/>
</dbReference>
<evidence type="ECO:0000313" key="4">
    <source>
        <dbReference type="Proteomes" id="UP000601789"/>
    </source>
</evidence>
<dbReference type="InterPro" id="IPR001753">
    <property type="entry name" value="Enoyl-CoA_hydra/iso"/>
</dbReference>